<evidence type="ECO:0000313" key="1">
    <source>
        <dbReference type="EMBL" id="MFM9328792.1"/>
    </source>
</evidence>
<evidence type="ECO:0000313" key="2">
    <source>
        <dbReference type="Proteomes" id="UP001631969"/>
    </source>
</evidence>
<protein>
    <submittedName>
        <fullName evidence="1">EamA family transporter</fullName>
    </submittedName>
</protein>
<proteinExistence type="predicted"/>
<reference evidence="1" key="1">
    <citation type="submission" date="2024-12" db="EMBL/GenBank/DDBJ databases">
        <authorList>
            <person name="Wu N."/>
        </authorList>
    </citation>
    <scope>NUCLEOTIDE SEQUENCE</scope>
    <source>
        <strain evidence="1">P15</strain>
    </source>
</reference>
<sequence length="118" mass="13102">MFRLVLMSAMMGSIGQIMMKHGSDRVGRLTLSPATFATDIGRILRVPEFWMAILLFALSSLIWVKVLSRADLTSAYPLNSMSYIFVFLFSAVLLNEALTLQKIAGALVIMVGIFIITR</sequence>
<dbReference type="Proteomes" id="UP001631969">
    <property type="component" value="Unassembled WGS sequence"/>
</dbReference>
<organism evidence="1 2">
    <name type="scientific">Paenibacillus mesotrionivorans</name>
    <dbReference type="NCBI Taxonomy" id="3160968"/>
    <lineage>
        <taxon>Bacteria</taxon>
        <taxon>Bacillati</taxon>
        <taxon>Bacillota</taxon>
        <taxon>Bacilli</taxon>
        <taxon>Bacillales</taxon>
        <taxon>Paenibacillaceae</taxon>
        <taxon>Paenibacillus</taxon>
    </lineage>
</organism>
<name>A0ACC7NWM7_9BACL</name>
<accession>A0ACC7NWM7</accession>
<dbReference type="EMBL" id="JBJURJ010000006">
    <property type="protein sequence ID" value="MFM9328792.1"/>
    <property type="molecule type" value="Genomic_DNA"/>
</dbReference>
<comment type="caution">
    <text evidence="1">The sequence shown here is derived from an EMBL/GenBank/DDBJ whole genome shotgun (WGS) entry which is preliminary data.</text>
</comment>
<gene>
    <name evidence="1" type="ORF">ACI1P1_10870</name>
</gene>
<keyword evidence="2" id="KW-1185">Reference proteome</keyword>